<feature type="compositionally biased region" description="Basic and acidic residues" evidence="1">
    <location>
        <begin position="29"/>
        <end position="41"/>
    </location>
</feature>
<organism evidence="2 3">
    <name type="scientific">Sphenostylis stenocarpa</name>
    <dbReference type="NCBI Taxonomy" id="92480"/>
    <lineage>
        <taxon>Eukaryota</taxon>
        <taxon>Viridiplantae</taxon>
        <taxon>Streptophyta</taxon>
        <taxon>Embryophyta</taxon>
        <taxon>Tracheophyta</taxon>
        <taxon>Spermatophyta</taxon>
        <taxon>Magnoliopsida</taxon>
        <taxon>eudicotyledons</taxon>
        <taxon>Gunneridae</taxon>
        <taxon>Pentapetalae</taxon>
        <taxon>rosids</taxon>
        <taxon>fabids</taxon>
        <taxon>Fabales</taxon>
        <taxon>Fabaceae</taxon>
        <taxon>Papilionoideae</taxon>
        <taxon>50 kb inversion clade</taxon>
        <taxon>NPAAA clade</taxon>
        <taxon>indigoferoid/millettioid clade</taxon>
        <taxon>Phaseoleae</taxon>
        <taxon>Sphenostylis</taxon>
    </lineage>
</organism>
<keyword evidence="3" id="KW-1185">Reference proteome</keyword>
<dbReference type="Proteomes" id="UP001189624">
    <property type="component" value="Chromosome 8"/>
</dbReference>
<dbReference type="AlphaFoldDB" id="A0AA86SRQ3"/>
<proteinExistence type="predicted"/>
<name>A0AA86SRQ3_9FABA</name>
<evidence type="ECO:0000256" key="1">
    <source>
        <dbReference type="SAM" id="MobiDB-lite"/>
    </source>
</evidence>
<evidence type="ECO:0000313" key="3">
    <source>
        <dbReference type="Proteomes" id="UP001189624"/>
    </source>
</evidence>
<protein>
    <submittedName>
        <fullName evidence="2">Uncharacterized protein</fullName>
    </submittedName>
</protein>
<gene>
    <name evidence="2" type="ORF">AYBTSS11_LOCUS23324</name>
</gene>
<feature type="compositionally biased region" description="Basic and acidic residues" evidence="1">
    <location>
        <begin position="153"/>
        <end position="170"/>
    </location>
</feature>
<feature type="compositionally biased region" description="Polar residues" evidence="1">
    <location>
        <begin position="46"/>
        <end position="71"/>
    </location>
</feature>
<dbReference type="EMBL" id="OY731405">
    <property type="protein sequence ID" value="CAJ1971323.1"/>
    <property type="molecule type" value="Genomic_DNA"/>
</dbReference>
<feature type="region of interest" description="Disordered" evidence="1">
    <location>
        <begin position="96"/>
        <end position="170"/>
    </location>
</feature>
<accession>A0AA86SRQ3</accession>
<reference evidence="2" key="1">
    <citation type="submission" date="2023-10" db="EMBL/GenBank/DDBJ databases">
        <authorList>
            <person name="Domelevo Entfellner J.-B."/>
        </authorList>
    </citation>
    <scope>NUCLEOTIDE SEQUENCE</scope>
</reference>
<evidence type="ECO:0000313" key="2">
    <source>
        <dbReference type="EMBL" id="CAJ1971323.1"/>
    </source>
</evidence>
<feature type="compositionally biased region" description="Polar residues" evidence="1">
    <location>
        <begin position="114"/>
        <end position="129"/>
    </location>
</feature>
<feature type="compositionally biased region" description="Polar residues" evidence="1">
    <location>
        <begin position="1"/>
        <end position="10"/>
    </location>
</feature>
<feature type="region of interest" description="Disordered" evidence="1">
    <location>
        <begin position="1"/>
        <end position="79"/>
    </location>
</feature>
<sequence length="170" mass="19280">MQHSSNNSSQRKGKREPRRGSGIPALEMMMREEKRAKKDSEPMDGNQPSSTWQNYLLPPSNSQVLPSLQSSMEDHEGVSNSKFTRGFYRYAKWGTNTVRPHSKFPPFSRPLLPQDTQNNLDSNQPSESSGPRPKPFYNFLKVKESEGVTEDINPGRREAGSDDIDLNLKL</sequence>
<dbReference type="Gramene" id="rna-AYBTSS11_LOCUS23324">
    <property type="protein sequence ID" value="CAJ1971323.1"/>
    <property type="gene ID" value="gene-AYBTSS11_LOCUS23324"/>
</dbReference>